<feature type="compositionally biased region" description="Low complexity" evidence="11">
    <location>
        <begin position="883"/>
        <end position="898"/>
    </location>
</feature>
<keyword evidence="9 12" id="KW-0472">Membrane</keyword>
<evidence type="ECO:0000256" key="2">
    <source>
        <dbReference type="ARBA" id="ARBA00007929"/>
    </source>
</evidence>
<keyword evidence="8" id="KW-0406">Ion transport</keyword>
<feature type="repeat" description="ANK" evidence="10">
    <location>
        <begin position="722"/>
        <end position="754"/>
    </location>
</feature>
<evidence type="ECO:0000313" key="14">
    <source>
        <dbReference type="EMBL" id="PNH09131.1"/>
    </source>
</evidence>
<dbReference type="PANTHER" id="PTHR45743">
    <property type="entry name" value="POTASSIUM CHANNEL AKT1"/>
    <property type="match status" value="1"/>
</dbReference>
<reference evidence="14 15" key="1">
    <citation type="journal article" date="2017" name="Mol. Biol. Evol.">
        <title>The 4-celled Tetrabaena socialis nuclear genome reveals the essential components for genetic control of cell number at the origin of multicellularity in the volvocine lineage.</title>
        <authorList>
            <person name="Featherston J."/>
            <person name="Arakaki Y."/>
            <person name="Hanschen E.R."/>
            <person name="Ferris P.J."/>
            <person name="Michod R.E."/>
            <person name="Olson B.J.S.C."/>
            <person name="Nozaki H."/>
            <person name="Durand P.M."/>
        </authorList>
    </citation>
    <scope>NUCLEOTIDE SEQUENCE [LARGE SCALE GENOMIC DNA]</scope>
    <source>
        <strain evidence="14 15">NIES-571</strain>
    </source>
</reference>
<dbReference type="EMBL" id="PGGS01000102">
    <property type="protein sequence ID" value="PNH09131.1"/>
    <property type="molecule type" value="Genomic_DNA"/>
</dbReference>
<dbReference type="SUPFAM" id="SSF51206">
    <property type="entry name" value="cAMP-binding domain-like"/>
    <property type="match status" value="1"/>
</dbReference>
<dbReference type="Pfam" id="PF12796">
    <property type="entry name" value="Ank_2"/>
    <property type="match status" value="1"/>
</dbReference>
<evidence type="ECO:0000256" key="6">
    <source>
        <dbReference type="ARBA" id="ARBA00022882"/>
    </source>
</evidence>
<evidence type="ECO:0000256" key="1">
    <source>
        <dbReference type="ARBA" id="ARBA00004141"/>
    </source>
</evidence>
<keyword evidence="5" id="KW-0630">Potassium</keyword>
<keyword evidence="14" id="KW-0407">Ion channel</keyword>
<keyword evidence="7 12" id="KW-1133">Transmembrane helix</keyword>
<dbReference type="Proteomes" id="UP000236333">
    <property type="component" value="Unassembled WGS sequence"/>
</dbReference>
<feature type="transmembrane region" description="Helical" evidence="12">
    <location>
        <begin position="256"/>
        <end position="278"/>
    </location>
</feature>
<evidence type="ECO:0000256" key="5">
    <source>
        <dbReference type="ARBA" id="ARBA00022826"/>
    </source>
</evidence>
<keyword evidence="4 12" id="KW-0812">Transmembrane</keyword>
<feature type="transmembrane region" description="Helical" evidence="12">
    <location>
        <begin position="162"/>
        <end position="184"/>
    </location>
</feature>
<evidence type="ECO:0000256" key="10">
    <source>
        <dbReference type="PROSITE-ProRule" id="PRU00023"/>
    </source>
</evidence>
<feature type="compositionally biased region" description="Polar residues" evidence="11">
    <location>
        <begin position="520"/>
        <end position="531"/>
    </location>
</feature>
<evidence type="ECO:0000256" key="3">
    <source>
        <dbReference type="ARBA" id="ARBA00022448"/>
    </source>
</evidence>
<accession>A0A2J8A9F0</accession>
<keyword evidence="15" id="KW-1185">Reference proteome</keyword>
<keyword evidence="5" id="KW-0633">Potassium transport</keyword>
<evidence type="ECO:0000256" key="9">
    <source>
        <dbReference type="ARBA" id="ARBA00023136"/>
    </source>
</evidence>
<feature type="region of interest" description="Disordered" evidence="11">
    <location>
        <begin position="1"/>
        <end position="39"/>
    </location>
</feature>
<dbReference type="InterPro" id="IPR045319">
    <property type="entry name" value="KAT/AKT"/>
</dbReference>
<feature type="repeat" description="ANK" evidence="10">
    <location>
        <begin position="789"/>
        <end position="822"/>
    </location>
</feature>
<feature type="transmembrane region" description="Helical" evidence="12">
    <location>
        <begin position="326"/>
        <end position="352"/>
    </location>
</feature>
<gene>
    <name evidence="14" type="ORF">TSOC_004270</name>
</gene>
<keyword evidence="3" id="KW-0813">Transport</keyword>
<evidence type="ECO:0000256" key="11">
    <source>
        <dbReference type="SAM" id="MobiDB-lite"/>
    </source>
</evidence>
<dbReference type="AlphaFoldDB" id="A0A2J8A9F0"/>
<evidence type="ECO:0000256" key="7">
    <source>
        <dbReference type="ARBA" id="ARBA00022989"/>
    </source>
</evidence>
<evidence type="ECO:0000256" key="12">
    <source>
        <dbReference type="SAM" id="Phobius"/>
    </source>
</evidence>
<name>A0A2J8A9F0_9CHLO</name>
<feature type="domain" description="Cyclic nucleotide-binding" evidence="13">
    <location>
        <begin position="429"/>
        <end position="474"/>
    </location>
</feature>
<evidence type="ECO:0000259" key="13">
    <source>
        <dbReference type="PROSITE" id="PS50042"/>
    </source>
</evidence>
<evidence type="ECO:0000256" key="4">
    <source>
        <dbReference type="ARBA" id="ARBA00022692"/>
    </source>
</evidence>
<dbReference type="PROSITE" id="PS50297">
    <property type="entry name" value="ANK_REP_REGION"/>
    <property type="match status" value="2"/>
</dbReference>
<proteinExistence type="inferred from homology"/>
<dbReference type="InterPro" id="IPR000595">
    <property type="entry name" value="cNMP-bd_dom"/>
</dbReference>
<dbReference type="InterPro" id="IPR036770">
    <property type="entry name" value="Ankyrin_rpt-contain_sf"/>
</dbReference>
<dbReference type="Gene3D" id="1.10.287.70">
    <property type="match status" value="1"/>
</dbReference>
<dbReference type="SUPFAM" id="SSF48403">
    <property type="entry name" value="Ankyrin repeat"/>
    <property type="match status" value="1"/>
</dbReference>
<feature type="compositionally biased region" description="Polar residues" evidence="11">
    <location>
        <begin position="19"/>
        <end position="31"/>
    </location>
</feature>
<keyword evidence="10" id="KW-0040">ANK repeat</keyword>
<dbReference type="Pfam" id="PF00520">
    <property type="entry name" value="Ion_trans"/>
    <property type="match status" value="1"/>
</dbReference>
<feature type="region of interest" description="Disordered" evidence="11">
    <location>
        <begin position="1011"/>
        <end position="1096"/>
    </location>
</feature>
<organism evidence="14 15">
    <name type="scientific">Tetrabaena socialis</name>
    <dbReference type="NCBI Taxonomy" id="47790"/>
    <lineage>
        <taxon>Eukaryota</taxon>
        <taxon>Viridiplantae</taxon>
        <taxon>Chlorophyta</taxon>
        <taxon>core chlorophytes</taxon>
        <taxon>Chlorophyceae</taxon>
        <taxon>CS clade</taxon>
        <taxon>Chlamydomonadales</taxon>
        <taxon>Tetrabaenaceae</taxon>
        <taxon>Tetrabaena</taxon>
    </lineage>
</organism>
<dbReference type="InterPro" id="IPR005821">
    <property type="entry name" value="Ion_trans_dom"/>
</dbReference>
<protein>
    <submittedName>
        <fullName evidence="14">Potassium channel AKT2</fullName>
    </submittedName>
</protein>
<dbReference type="PROSITE" id="PS50042">
    <property type="entry name" value="CNMP_BINDING_3"/>
    <property type="match status" value="1"/>
</dbReference>
<dbReference type="Gene3D" id="1.25.40.20">
    <property type="entry name" value="Ankyrin repeat-containing domain"/>
    <property type="match status" value="2"/>
</dbReference>
<dbReference type="GO" id="GO:0005249">
    <property type="term" value="F:voltage-gated potassium channel activity"/>
    <property type="evidence" value="ECO:0007669"/>
    <property type="project" value="InterPro"/>
</dbReference>
<feature type="compositionally biased region" description="Gly residues" evidence="11">
    <location>
        <begin position="644"/>
        <end position="655"/>
    </location>
</feature>
<feature type="region of interest" description="Disordered" evidence="11">
    <location>
        <begin position="940"/>
        <end position="976"/>
    </location>
</feature>
<dbReference type="InterPro" id="IPR002110">
    <property type="entry name" value="Ankyrin_rpt"/>
</dbReference>
<dbReference type="InterPro" id="IPR018490">
    <property type="entry name" value="cNMP-bd_dom_sf"/>
</dbReference>
<feature type="region of interest" description="Disordered" evidence="11">
    <location>
        <begin position="507"/>
        <end position="570"/>
    </location>
</feature>
<dbReference type="Pfam" id="PF00023">
    <property type="entry name" value="Ank"/>
    <property type="match status" value="1"/>
</dbReference>
<dbReference type="SUPFAM" id="SSF81324">
    <property type="entry name" value="Voltage-gated potassium channels"/>
    <property type="match status" value="1"/>
</dbReference>
<dbReference type="OrthoDB" id="2012993at2759"/>
<comment type="subcellular location">
    <subcellularLocation>
        <location evidence="1">Membrane</location>
        <topology evidence="1">Multi-pass membrane protein</topology>
    </subcellularLocation>
</comment>
<feature type="non-terminal residue" evidence="14">
    <location>
        <position position="1096"/>
    </location>
</feature>
<sequence length="1096" mass="115050">MPPLRDELARGGSGVPGDSSLSSQYGPSQFANIADGSKRNGVMQNMADKSTTIVKLNKTSQMRRGSMAATAASMHGGLHGTSADVTATINASNNGQAGSGQWRENADGSNLQWIHMLLIHPGSGRYARWFQFSVFVSLLAGWIGPYSMAFGEKTLRDAPMGFWAWCGYVATAVFTIDLVAKFFVAFHDPETGVLVTAYPRIARNFLLRGGPGNVGEEGAEEGAKVRLYRVFEFYHMLDYSLTLGQGTLMVIRNYTYTFYVTHWAACIFYVIAQVQGLSPESWVGRNASRFTGVHDYEKYLLSLYFSVSAFTGLGDGSLYASTVPEAAFMIVYLLFNLFLGAYTLGTVTMLVVKGDERSKQFRDRMYSLADFSRNNLLPSPLQSAMQEHLEVTFHSEQASDEQVLGIYPTAIRRKVLRHLYLQPVRSCYLFKGCKQRFLDALLTAARVELFMPGVQILVEGDNVTELLIVVSGEVLLAAHKINTGAAYSQFVGGPSVIEASSHFSLVSGDGSTGSGHERPSTATDGPSQGRSRFSWKGVHAAPPDPSAHGSSNQGSVHGGGMGSESGREVRQAGTALAEVPFFTDVPSHESALSTTVVRVLSLPKSSWELLVDQFPQQARVVLDNLQVVVVVVVAAGGVIKSKDGGGGGGGGGGGELMRLDDGGGGGGGGVRGGDQMRIYRWWWWWWWGEGGTLRNMLKVVVVVAVVRLLLDHGAKVDQLDAFGNSALSEACKVGHDKIIELLLGYGATLGIDDGMAVASTMCTAVFEGDLVKLRRLLRAGAPPDACDYDKRAALHIAGAEGNLAAVKMLIEEGGADPNFQDRWGNTSLDEARRVGASPVIEYLERVVSSELLSEGDAKWRRQAPLPGSIVIQNKGSPLRTGRPAAGSESDASAAAAAGPGSGGSPVPMTATLTAAASSKALTAAASSKALNAAASVKALTPPPPGGGGSAATSPVGRPSVPPSPGPKPSAAATPPLPILNAAASGAASGAASPMRATGSPAAAAMLAHASNAPGAGSGRVPPAVADGVLPHPAGGAGPASPTSPDDSSGSHHNSNNTSREEEEEEARHVTPRNKSLTEEALRKLSPPPRSGALLDK</sequence>
<dbReference type="GO" id="GO:0034702">
    <property type="term" value="C:monoatomic ion channel complex"/>
    <property type="evidence" value="ECO:0007669"/>
    <property type="project" value="UniProtKB-KW"/>
</dbReference>
<evidence type="ECO:0000256" key="8">
    <source>
        <dbReference type="ARBA" id="ARBA00023065"/>
    </source>
</evidence>
<dbReference type="Gene3D" id="2.60.120.10">
    <property type="entry name" value="Jelly Rolls"/>
    <property type="match status" value="1"/>
</dbReference>
<dbReference type="PANTHER" id="PTHR45743:SF2">
    <property type="entry name" value="POTASSIUM CHANNEL AKT1"/>
    <property type="match status" value="1"/>
</dbReference>
<dbReference type="CDD" id="cd00038">
    <property type="entry name" value="CAP_ED"/>
    <property type="match status" value="1"/>
</dbReference>
<dbReference type="SMART" id="SM00248">
    <property type="entry name" value="ANK"/>
    <property type="match status" value="3"/>
</dbReference>
<keyword evidence="5" id="KW-0631">Potassium channel</keyword>
<keyword evidence="6" id="KW-0851">Voltage-gated channel</keyword>
<dbReference type="InterPro" id="IPR014710">
    <property type="entry name" value="RmlC-like_jellyroll"/>
</dbReference>
<comment type="similarity">
    <text evidence="2">Belongs to the potassium channel family. Plant (TC 1.A.1.4) subfamily.</text>
</comment>
<dbReference type="PROSITE" id="PS50088">
    <property type="entry name" value="ANK_REPEAT"/>
    <property type="match status" value="2"/>
</dbReference>
<feature type="transmembrane region" description="Helical" evidence="12">
    <location>
        <begin position="299"/>
        <end position="320"/>
    </location>
</feature>
<feature type="region of interest" description="Disordered" evidence="11">
    <location>
        <begin position="869"/>
        <end position="904"/>
    </location>
</feature>
<feature type="region of interest" description="Disordered" evidence="11">
    <location>
        <begin position="643"/>
        <end position="668"/>
    </location>
</feature>
<comment type="caution">
    <text evidence="14">The sequence shown here is derived from an EMBL/GenBank/DDBJ whole genome shotgun (WGS) entry which is preliminary data.</text>
</comment>
<feature type="transmembrane region" description="Helical" evidence="12">
    <location>
        <begin position="129"/>
        <end position="150"/>
    </location>
</feature>
<feature type="compositionally biased region" description="Low complexity" evidence="11">
    <location>
        <begin position="1043"/>
        <end position="1057"/>
    </location>
</feature>
<evidence type="ECO:0000313" key="15">
    <source>
        <dbReference type="Proteomes" id="UP000236333"/>
    </source>
</evidence>